<dbReference type="InterPro" id="IPR042095">
    <property type="entry name" value="SUMF_sf"/>
</dbReference>
<protein>
    <submittedName>
        <fullName evidence="2">Sulphatase-modifying factor protein</fullName>
    </submittedName>
</protein>
<dbReference type="InterPro" id="IPR005532">
    <property type="entry name" value="SUMF_dom"/>
</dbReference>
<evidence type="ECO:0000313" key="2">
    <source>
        <dbReference type="EMBL" id="PZN74512.1"/>
    </source>
</evidence>
<dbReference type="Gene3D" id="3.90.1580.10">
    <property type="entry name" value="paralog of FGE (formylglycine-generating enzyme)"/>
    <property type="match status" value="1"/>
</dbReference>
<dbReference type="GO" id="GO:0120147">
    <property type="term" value="F:formylglycine-generating oxidase activity"/>
    <property type="evidence" value="ECO:0007669"/>
    <property type="project" value="TreeGrafter"/>
</dbReference>
<reference evidence="2 3" key="1">
    <citation type="journal article" date="2018" name="Aquat. Microb. Ecol.">
        <title>Gammaproteobacterial methanotrophs dominate.</title>
        <authorList>
            <person name="Rissanen A.J."/>
            <person name="Saarenheimo J."/>
            <person name="Tiirola M."/>
            <person name="Peura S."/>
            <person name="Aalto S.L."/>
            <person name="Karvinen A."/>
            <person name="Nykanen H."/>
        </authorList>
    </citation>
    <scope>NUCLEOTIDE SEQUENCE [LARGE SCALE GENOMIC DNA]</scope>
    <source>
        <strain evidence="2">AMbin10</strain>
    </source>
</reference>
<comment type="caution">
    <text evidence="2">The sequence shown here is derived from an EMBL/GenBank/DDBJ whole genome shotgun (WGS) entry which is preliminary data.</text>
</comment>
<evidence type="ECO:0000259" key="1">
    <source>
        <dbReference type="Pfam" id="PF03781"/>
    </source>
</evidence>
<dbReference type="InterPro" id="IPR016187">
    <property type="entry name" value="CTDL_fold"/>
</dbReference>
<dbReference type="EMBL" id="QJPH01000425">
    <property type="protein sequence ID" value="PZN74512.1"/>
    <property type="molecule type" value="Genomic_DNA"/>
</dbReference>
<feature type="domain" description="Sulfatase-modifying factor enzyme-like" evidence="1">
    <location>
        <begin position="28"/>
        <end position="276"/>
    </location>
</feature>
<dbReference type="InterPro" id="IPR051043">
    <property type="entry name" value="Sulfatase_Mod_Factor_Kinase"/>
</dbReference>
<proteinExistence type="predicted"/>
<dbReference type="SUPFAM" id="SSF56436">
    <property type="entry name" value="C-type lectin-like"/>
    <property type="match status" value="1"/>
</dbReference>
<dbReference type="Proteomes" id="UP000249396">
    <property type="component" value="Unassembled WGS sequence"/>
</dbReference>
<gene>
    <name evidence="2" type="ORF">DM484_21095</name>
</gene>
<dbReference type="AlphaFoldDB" id="A0A2W4QRD1"/>
<dbReference type="PANTHER" id="PTHR23150:SF19">
    <property type="entry name" value="FORMYLGLYCINE-GENERATING ENZYME"/>
    <property type="match status" value="1"/>
</dbReference>
<evidence type="ECO:0000313" key="3">
    <source>
        <dbReference type="Proteomes" id="UP000249396"/>
    </source>
</evidence>
<name>A0A2W4QRD1_9GAMM</name>
<sequence length="279" mass="31258">MGRDRFGLWADIAVEANQGEPVIQRLRWIPPGRFMMGSPDKEPGRWSPEGPQHPVTISQGYWLFDTPCPQALWEAVMPSNPSYFKSPLRPVEQVSWDDAKTFLQRINEKYQGLALALPSEAQWEYACRAGTETALYTGGIEILGERNAPALDPIAWYGGNSGEGYELPGGYDSSDWKAMQYQNPKSGTREVGQKQPNPWGLYDMLGNVWEWVEDPWHSNYELAPMDGSVWQSDEAGAARVVRGGSWYYDAWGCRSACRHYDGPGGRGINAGFRCARVQA</sequence>
<dbReference type="Pfam" id="PF03781">
    <property type="entry name" value="FGE-sulfatase"/>
    <property type="match status" value="1"/>
</dbReference>
<accession>A0A2W4QRD1</accession>
<organism evidence="2 3">
    <name type="scientific">Candidatus Methylumidiphilus alinenensis</name>
    <dbReference type="NCBI Taxonomy" id="2202197"/>
    <lineage>
        <taxon>Bacteria</taxon>
        <taxon>Pseudomonadati</taxon>
        <taxon>Pseudomonadota</taxon>
        <taxon>Gammaproteobacteria</taxon>
        <taxon>Methylococcales</taxon>
        <taxon>Candidatus Methylumidiphilus</taxon>
    </lineage>
</organism>
<dbReference type="PANTHER" id="PTHR23150">
    <property type="entry name" value="SULFATASE MODIFYING FACTOR 1, 2"/>
    <property type="match status" value="1"/>
</dbReference>